<dbReference type="Pfam" id="PF13411">
    <property type="entry name" value="MerR_1"/>
    <property type="match status" value="1"/>
</dbReference>
<dbReference type="Gene3D" id="1.10.1660.10">
    <property type="match status" value="1"/>
</dbReference>
<proteinExistence type="predicted"/>
<evidence type="ECO:0000313" key="5">
    <source>
        <dbReference type="Proteomes" id="UP001501020"/>
    </source>
</evidence>
<evidence type="ECO:0000256" key="2">
    <source>
        <dbReference type="SAM" id="MobiDB-lite"/>
    </source>
</evidence>
<keyword evidence="1" id="KW-0238">DNA-binding</keyword>
<evidence type="ECO:0000313" key="4">
    <source>
        <dbReference type="EMBL" id="GAA2133895.1"/>
    </source>
</evidence>
<dbReference type="Proteomes" id="UP001501020">
    <property type="component" value="Unassembled WGS sequence"/>
</dbReference>
<sequence length="260" mass="28160">MPATTLRFYETAGLLPAGRTPAGYRVYDEMAFERLSFIGAAKRLGLPLEEIAELLQVWEDGSCAQVRADLRPRLACRIAEAEQRAVETAEFIATLRGAANHLDALPEREGRCDPQCGFLDPEATGSKAPLSVAAHRAGQDAEDEAWRTAPVACSLNSEDMQKRAAQWRVLLRGATCERISDGVRLSMPAERAGRVAELAAAEQQCCPFFDFRLHLAGGMVRLEVRAPSDAAGLLDELFTDPASSPGKPHRTTDGDCSSCS</sequence>
<dbReference type="SUPFAM" id="SSF46955">
    <property type="entry name" value="Putative DNA-binding domain"/>
    <property type="match status" value="1"/>
</dbReference>
<feature type="region of interest" description="Disordered" evidence="2">
    <location>
        <begin position="236"/>
        <end position="260"/>
    </location>
</feature>
<dbReference type="PRINTS" id="PR00040">
    <property type="entry name" value="HTHMERR"/>
</dbReference>
<reference evidence="5" key="1">
    <citation type="journal article" date="2019" name="Int. J. Syst. Evol. Microbiol.">
        <title>The Global Catalogue of Microorganisms (GCM) 10K type strain sequencing project: providing services to taxonomists for standard genome sequencing and annotation.</title>
        <authorList>
            <consortium name="The Broad Institute Genomics Platform"/>
            <consortium name="The Broad Institute Genome Sequencing Center for Infectious Disease"/>
            <person name="Wu L."/>
            <person name="Ma J."/>
        </authorList>
    </citation>
    <scope>NUCLEOTIDE SEQUENCE [LARGE SCALE GENOMIC DNA]</scope>
    <source>
        <strain evidence="5">JCM 13850</strain>
    </source>
</reference>
<organism evidence="4 5">
    <name type="scientific">Actinomadura napierensis</name>
    <dbReference type="NCBI Taxonomy" id="267854"/>
    <lineage>
        <taxon>Bacteria</taxon>
        <taxon>Bacillati</taxon>
        <taxon>Actinomycetota</taxon>
        <taxon>Actinomycetes</taxon>
        <taxon>Streptosporangiales</taxon>
        <taxon>Thermomonosporaceae</taxon>
        <taxon>Actinomadura</taxon>
    </lineage>
</organism>
<name>A0ABP5KPY6_9ACTN</name>
<accession>A0ABP5KPY6</accession>
<dbReference type="PANTHER" id="PTHR30204">
    <property type="entry name" value="REDOX-CYCLING DRUG-SENSING TRANSCRIPTIONAL ACTIVATOR SOXR"/>
    <property type="match status" value="1"/>
</dbReference>
<keyword evidence="5" id="KW-1185">Reference proteome</keyword>
<evidence type="ECO:0000256" key="1">
    <source>
        <dbReference type="ARBA" id="ARBA00023125"/>
    </source>
</evidence>
<dbReference type="InterPro" id="IPR000551">
    <property type="entry name" value="MerR-type_HTH_dom"/>
</dbReference>
<gene>
    <name evidence="4" type="ORF">GCM10009727_27470</name>
</gene>
<protein>
    <submittedName>
        <fullName evidence="4">MerR family transcriptional regulator</fullName>
    </submittedName>
</protein>
<feature type="domain" description="HTH merR-type" evidence="3">
    <location>
        <begin position="1"/>
        <end position="57"/>
    </location>
</feature>
<dbReference type="SMART" id="SM00422">
    <property type="entry name" value="HTH_MERR"/>
    <property type="match status" value="1"/>
</dbReference>
<dbReference type="PANTHER" id="PTHR30204:SF92">
    <property type="entry name" value="HTH-TYPE TRANSCRIPTIONAL REGULATOR ZNTR"/>
    <property type="match status" value="1"/>
</dbReference>
<comment type="caution">
    <text evidence="4">The sequence shown here is derived from an EMBL/GenBank/DDBJ whole genome shotgun (WGS) entry which is preliminary data.</text>
</comment>
<dbReference type="InterPro" id="IPR047057">
    <property type="entry name" value="MerR_fam"/>
</dbReference>
<dbReference type="PROSITE" id="PS50937">
    <property type="entry name" value="HTH_MERR_2"/>
    <property type="match status" value="1"/>
</dbReference>
<dbReference type="EMBL" id="BAAAMR010000019">
    <property type="protein sequence ID" value="GAA2133895.1"/>
    <property type="molecule type" value="Genomic_DNA"/>
</dbReference>
<evidence type="ECO:0000259" key="3">
    <source>
        <dbReference type="PROSITE" id="PS50937"/>
    </source>
</evidence>
<dbReference type="InterPro" id="IPR009061">
    <property type="entry name" value="DNA-bd_dom_put_sf"/>
</dbReference>